<reference evidence="4" key="2">
    <citation type="submission" date="2016-06" db="UniProtKB">
        <authorList>
            <consortium name="WormBaseParasite"/>
        </authorList>
    </citation>
    <scope>IDENTIFICATION</scope>
</reference>
<evidence type="ECO:0000313" key="3">
    <source>
        <dbReference type="Proteomes" id="UP000050741"/>
    </source>
</evidence>
<dbReference type="Proteomes" id="UP000050741">
    <property type="component" value="Unassembled WGS sequence"/>
</dbReference>
<feature type="signal peptide" evidence="2">
    <location>
        <begin position="1"/>
        <end position="18"/>
    </location>
</feature>
<keyword evidence="1" id="KW-0472">Membrane</keyword>
<evidence type="ECO:0000313" key="4">
    <source>
        <dbReference type="WBParaSite" id="GPLIN_001388300"/>
    </source>
</evidence>
<sequence>MLFVSVLLLVLSFVPISALPFSLSSQSSEPAQVPQNLAPFSPSPPQVLQNLASSASNTAQTSPTFPTWLAVERVPFSTDNVGGDAVLVRAEHCLRPCAEVLGSAGAVSIPRARCVCRCPSGEQLFVQTAEGTGKCAAKAPDCPGRTFRFDRSSENADPQMFAPVLSLPRQGEALSTELRIAWKESGVKVRPGHGPRCSIQSAFLLATQAIWRPLDGDLFRLGWMDGEGRVIWTGIEKDAEELAGGIVQLVLECAAGKSGNGSFCVAFRVEGQIESQFASRGEDSTAAGDVGVELDSGRRAEVVAIILLAILLFLSVCSSIFLWNVCWRMEKRKLIQSLQLQFLHYAKQEKDKTIAECQLRYQALVKAAAGVQHQQQQQHGSASPHIGIANGGFLNANGGGSTTDGEEYGLTSMDTPQQQRRKLYFSAGEKAMKVKALA</sequence>
<accession>A0A183CLX7</accession>
<dbReference type="PANTHER" id="PTHR39387:SF1">
    <property type="entry name" value="SHAVENOID, ISOFORM B"/>
    <property type="match status" value="1"/>
</dbReference>
<dbReference type="GO" id="GO:0005938">
    <property type="term" value="C:cell cortex"/>
    <property type="evidence" value="ECO:0007669"/>
    <property type="project" value="TreeGrafter"/>
</dbReference>
<dbReference type="PANTHER" id="PTHR39387">
    <property type="entry name" value="SHAVENOID, ISOFORM B"/>
    <property type="match status" value="1"/>
</dbReference>
<organism evidence="3 4">
    <name type="scientific">Globodera pallida</name>
    <name type="common">Potato cyst nematode worm</name>
    <name type="synonym">Heterodera pallida</name>
    <dbReference type="NCBI Taxonomy" id="36090"/>
    <lineage>
        <taxon>Eukaryota</taxon>
        <taxon>Metazoa</taxon>
        <taxon>Ecdysozoa</taxon>
        <taxon>Nematoda</taxon>
        <taxon>Chromadorea</taxon>
        <taxon>Rhabditida</taxon>
        <taxon>Tylenchina</taxon>
        <taxon>Tylenchomorpha</taxon>
        <taxon>Tylenchoidea</taxon>
        <taxon>Heteroderidae</taxon>
        <taxon>Heteroderinae</taxon>
        <taxon>Globodera</taxon>
    </lineage>
</organism>
<evidence type="ECO:0000256" key="1">
    <source>
        <dbReference type="SAM" id="Phobius"/>
    </source>
</evidence>
<protein>
    <submittedName>
        <fullName evidence="4">Uncharacterized protein</fullName>
    </submittedName>
</protein>
<proteinExistence type="predicted"/>
<dbReference type="AlphaFoldDB" id="A0A183CLX7"/>
<feature type="transmembrane region" description="Helical" evidence="1">
    <location>
        <begin position="302"/>
        <end position="323"/>
    </location>
</feature>
<keyword evidence="1" id="KW-1133">Transmembrane helix</keyword>
<keyword evidence="3" id="KW-1185">Reference proteome</keyword>
<dbReference type="WBParaSite" id="GPLIN_001388300">
    <property type="protein sequence ID" value="GPLIN_001388300"/>
    <property type="gene ID" value="GPLIN_001388300"/>
</dbReference>
<name>A0A183CLX7_GLOPA</name>
<reference evidence="3" key="1">
    <citation type="submission" date="2014-05" db="EMBL/GenBank/DDBJ databases">
        <title>The genome and life-stage specific transcriptomes of Globodera pallida elucidate key aspects of plant parasitism by a cyst nematode.</title>
        <authorList>
            <person name="Cotton J.A."/>
            <person name="Lilley C.J."/>
            <person name="Jones L.M."/>
            <person name="Kikuchi T."/>
            <person name="Reid A.J."/>
            <person name="Thorpe P."/>
            <person name="Tsai I.J."/>
            <person name="Beasley H."/>
            <person name="Blok V."/>
            <person name="Cock P.J.A."/>
            <person name="Van den Akker S.E."/>
            <person name="Holroyd N."/>
            <person name="Hunt M."/>
            <person name="Mantelin S."/>
            <person name="Naghra H."/>
            <person name="Pain A."/>
            <person name="Palomares-Rius J.E."/>
            <person name="Zarowiecki M."/>
            <person name="Berriman M."/>
            <person name="Jones J.T."/>
            <person name="Urwin P.E."/>
        </authorList>
    </citation>
    <scope>NUCLEOTIDE SEQUENCE [LARGE SCALE GENOMIC DNA]</scope>
    <source>
        <strain evidence="3">Lindley</strain>
    </source>
</reference>
<evidence type="ECO:0000256" key="2">
    <source>
        <dbReference type="SAM" id="SignalP"/>
    </source>
</evidence>
<keyword evidence="1" id="KW-0812">Transmembrane</keyword>
<keyword evidence="2" id="KW-0732">Signal</keyword>
<feature type="chain" id="PRO_5008147791" evidence="2">
    <location>
        <begin position="19"/>
        <end position="438"/>
    </location>
</feature>